<evidence type="ECO:0000259" key="3">
    <source>
        <dbReference type="PROSITE" id="PS51194"/>
    </source>
</evidence>
<dbReference type="RefSeq" id="WP_115266399.1">
    <property type="nucleotide sequence ID" value="NZ_CP022586.1"/>
</dbReference>
<evidence type="ECO:0000256" key="1">
    <source>
        <dbReference type="ARBA" id="ARBA00022801"/>
    </source>
</evidence>
<dbReference type="InterPro" id="IPR038718">
    <property type="entry name" value="SNF2-like_sf"/>
</dbReference>
<dbReference type="GO" id="GO:0016787">
    <property type="term" value="F:hydrolase activity"/>
    <property type="evidence" value="ECO:0007669"/>
    <property type="project" value="UniProtKB-KW"/>
</dbReference>
<sequence length="447" mass="52392">MKKLYNYQKEALQNALNHKRYLLALDMGLGKTLTACYWLKYVKSNKLNSIIICDSIKLTDWEAEIKEIMPDANVLIVKNEKTKEQFVNMTKHSETIFIVSYGIFRNLVFKVKNLIRHFVNVIVDESQVLKAPNTKISKSLLALNNNIAYLLLLSGDPISTGYENLYVQMKLLHCFDENVSYSEFFENFVRYKLVNNGSQYFKLVIGYRNIDYLMKLLHRKAYFLKTEQALELPEKRAFKYVSQINKEYKELKKNRVLNIGDKTFSADSLIKLFHGLRMLSSGVIKDDNGQMHLVDKQKIEQLRYLINSSNYNFSIFYNYKAEAKAIKDLCNELGIICYEINGESNDLEKAQKESKRFIVLINYQSGARGIDGLQLNIFNQIYFSLCYSGELYRQSLKRVHRIGQQKVVNYYFLITENSIEQEIYKALKQSKDYTLEMFKQDIEQTKN</sequence>
<dbReference type="PANTHER" id="PTHR45766">
    <property type="entry name" value="DNA ANNEALING HELICASE AND ENDONUCLEASE ZRANB3 FAMILY MEMBER"/>
    <property type="match status" value="1"/>
</dbReference>
<reference evidence="4 5" key="1">
    <citation type="journal article" date="2020" name="Vet. Res.">
        <title>Phylogenomic analysis of Mycoplasma bovis from Belgian veal, dairy and beef herds.</title>
        <authorList>
            <person name="Bokma J."/>
            <person name="Vereecke N."/>
            <person name="De Bleecker K."/>
            <person name="Callens J."/>
            <person name="Ribbens S."/>
            <person name="Nauwynck H."/>
            <person name="Haesebrouck F."/>
            <person name="Theuns S."/>
            <person name="Boyen F."/>
            <person name="Pardon B."/>
        </authorList>
    </citation>
    <scope>NUCLEOTIDE SEQUENCE [LARGE SCALE GENOMIC DNA]</scope>
    <source>
        <strain evidence="4 5">Mb222</strain>
    </source>
</reference>
<evidence type="ECO:0000313" key="5">
    <source>
        <dbReference type="Proteomes" id="UP000596039"/>
    </source>
</evidence>
<keyword evidence="4" id="KW-0347">Helicase</keyword>
<dbReference type="Gene3D" id="3.40.50.300">
    <property type="entry name" value="P-loop containing nucleotide triphosphate hydrolases"/>
    <property type="match status" value="1"/>
</dbReference>
<gene>
    <name evidence="4" type="ORF">HYD69_04130</name>
</gene>
<dbReference type="PROSITE" id="PS51194">
    <property type="entry name" value="HELICASE_CTER"/>
    <property type="match status" value="1"/>
</dbReference>
<dbReference type="InterPro" id="IPR027417">
    <property type="entry name" value="P-loop_NTPase"/>
</dbReference>
<dbReference type="SMART" id="SM00487">
    <property type="entry name" value="DEXDc"/>
    <property type="match status" value="1"/>
</dbReference>
<keyword evidence="5" id="KW-1185">Reference proteome</keyword>
<protein>
    <submittedName>
        <fullName evidence="4">DEAD/DEAH box helicase</fullName>
        <ecNumber evidence="4">3.6.4.-</ecNumber>
    </submittedName>
</protein>
<dbReference type="InterPro" id="IPR001650">
    <property type="entry name" value="Helicase_C-like"/>
</dbReference>
<dbReference type="EC" id="3.6.4.-" evidence="4"/>
<organism evidence="4 5">
    <name type="scientific">Mycoplasmopsis bovis</name>
    <name type="common">Mycoplasma bovis</name>
    <dbReference type="NCBI Taxonomy" id="28903"/>
    <lineage>
        <taxon>Bacteria</taxon>
        <taxon>Bacillati</taxon>
        <taxon>Mycoplasmatota</taxon>
        <taxon>Mycoplasmoidales</taxon>
        <taxon>Metamycoplasmataceae</taxon>
        <taxon>Mycoplasmopsis</taxon>
    </lineage>
</organism>
<keyword evidence="4" id="KW-0547">Nucleotide-binding</keyword>
<dbReference type="Pfam" id="PF00176">
    <property type="entry name" value="SNF2-rel_dom"/>
    <property type="match status" value="1"/>
</dbReference>
<dbReference type="InterPro" id="IPR000330">
    <property type="entry name" value="SNF2_N"/>
</dbReference>
<dbReference type="PROSITE" id="PS51192">
    <property type="entry name" value="HELICASE_ATP_BIND_1"/>
    <property type="match status" value="1"/>
</dbReference>
<feature type="domain" description="Helicase C-terminal" evidence="3">
    <location>
        <begin position="298"/>
        <end position="443"/>
    </location>
</feature>
<evidence type="ECO:0000259" key="2">
    <source>
        <dbReference type="PROSITE" id="PS51192"/>
    </source>
</evidence>
<dbReference type="EMBL" id="CP058496">
    <property type="protein sequence ID" value="WHO15158.1"/>
    <property type="molecule type" value="Genomic_DNA"/>
</dbReference>
<dbReference type="SUPFAM" id="SSF52540">
    <property type="entry name" value="P-loop containing nucleoside triphosphate hydrolases"/>
    <property type="match status" value="2"/>
</dbReference>
<accession>A0ABY8RYH7</accession>
<keyword evidence="4" id="KW-0067">ATP-binding</keyword>
<feature type="domain" description="Helicase ATP-binding" evidence="2">
    <location>
        <begin position="12"/>
        <end position="175"/>
    </location>
</feature>
<proteinExistence type="predicted"/>
<dbReference type="Gene3D" id="3.40.50.10810">
    <property type="entry name" value="Tandem AAA-ATPase domain"/>
    <property type="match status" value="1"/>
</dbReference>
<keyword evidence="1 4" id="KW-0378">Hydrolase</keyword>
<evidence type="ECO:0000313" key="4">
    <source>
        <dbReference type="EMBL" id="WHO15158.1"/>
    </source>
</evidence>
<dbReference type="PANTHER" id="PTHR45766:SF6">
    <property type="entry name" value="SWI_SNF-RELATED MATRIX-ASSOCIATED ACTIN-DEPENDENT REGULATOR OF CHROMATIN SUBFAMILY A-LIKE PROTEIN 1"/>
    <property type="match status" value="1"/>
</dbReference>
<name>A0ABY8RYH7_MYCBV</name>
<dbReference type="Proteomes" id="UP000596039">
    <property type="component" value="Chromosome"/>
</dbReference>
<dbReference type="Pfam" id="PF00271">
    <property type="entry name" value="Helicase_C"/>
    <property type="match status" value="1"/>
</dbReference>
<dbReference type="InterPro" id="IPR014001">
    <property type="entry name" value="Helicase_ATP-bd"/>
</dbReference>
<dbReference type="GO" id="GO:0004386">
    <property type="term" value="F:helicase activity"/>
    <property type="evidence" value="ECO:0007669"/>
    <property type="project" value="UniProtKB-KW"/>
</dbReference>